<dbReference type="Pfam" id="PF00465">
    <property type="entry name" value="Fe-ADH"/>
    <property type="match status" value="1"/>
</dbReference>
<dbReference type="AlphaFoldDB" id="A0A068QPK4"/>
<evidence type="ECO:0000313" key="6">
    <source>
        <dbReference type="Proteomes" id="UP000032721"/>
    </source>
</evidence>
<dbReference type="InterPro" id="IPR039697">
    <property type="entry name" value="Alcohol_dehydrogenase_Fe"/>
</dbReference>
<dbReference type="PANTHER" id="PTHR11496">
    <property type="entry name" value="ALCOHOL DEHYDROGENASE"/>
    <property type="match status" value="1"/>
</dbReference>
<dbReference type="RefSeq" id="WP_045969131.1">
    <property type="nucleotide sequence ID" value="NZ_CAWMED010000001.1"/>
</dbReference>
<dbReference type="EMBL" id="VNHN01000061">
    <property type="protein sequence ID" value="TYP00554.1"/>
    <property type="molecule type" value="Genomic_DNA"/>
</dbReference>
<feature type="domain" description="Alcohol dehydrogenase iron-type/glycerol dehydrogenase GldA" evidence="2">
    <location>
        <begin position="16"/>
        <end position="187"/>
    </location>
</feature>
<dbReference type="EMBL" id="FO704550">
    <property type="protein sequence ID" value="CDG16714.1"/>
    <property type="molecule type" value="Genomic_DNA"/>
</dbReference>
<evidence type="ECO:0000313" key="7">
    <source>
        <dbReference type="Proteomes" id="UP000324170"/>
    </source>
</evidence>
<dbReference type="GO" id="GO:0046872">
    <property type="term" value="F:metal ion binding"/>
    <property type="evidence" value="ECO:0007669"/>
    <property type="project" value="InterPro"/>
</dbReference>
<feature type="domain" description="Fe-containing alcohol dehydrogenase-like C-terminal" evidence="3">
    <location>
        <begin position="202"/>
        <end position="310"/>
    </location>
</feature>
<reference evidence="4 6" key="1">
    <citation type="submission" date="2013-07" db="EMBL/GenBank/DDBJ databases">
        <authorList>
            <person name="Genoscope - CEA"/>
        </authorList>
    </citation>
    <scope>NUCLEOTIDE SEQUENCE [LARGE SCALE GENOMIC DNA]</scope>
    <source>
        <strain evidence="4">FRM16</strain>
        <strain evidence="6">FRM16 / DSM 17909</strain>
    </source>
</reference>
<dbReference type="GO" id="GO:0004022">
    <property type="term" value="F:alcohol dehydrogenase (NAD+) activity"/>
    <property type="evidence" value="ECO:0007669"/>
    <property type="project" value="UniProtKB-EC"/>
</dbReference>
<dbReference type="InterPro" id="IPR056798">
    <property type="entry name" value="ADH_Fe_C"/>
</dbReference>
<name>A0A068QPK4_9GAMM</name>
<dbReference type="InterPro" id="IPR001670">
    <property type="entry name" value="ADH_Fe/GldA"/>
</dbReference>
<proteinExistence type="predicted"/>
<dbReference type="Proteomes" id="UP000324170">
    <property type="component" value="Unassembled WGS sequence"/>
</dbReference>
<evidence type="ECO:0000259" key="3">
    <source>
        <dbReference type="Pfam" id="PF25137"/>
    </source>
</evidence>
<dbReference type="STRING" id="351671.XDD1_1011"/>
<keyword evidence="1 4" id="KW-0560">Oxidoreductase</keyword>
<evidence type="ECO:0000313" key="4">
    <source>
        <dbReference type="EMBL" id="CDG16714.1"/>
    </source>
</evidence>
<evidence type="ECO:0000313" key="5">
    <source>
        <dbReference type="EMBL" id="TYP00554.1"/>
    </source>
</evidence>
<dbReference type="Pfam" id="PF25137">
    <property type="entry name" value="ADH_Fe_C"/>
    <property type="match status" value="1"/>
</dbReference>
<dbReference type="Proteomes" id="UP000032721">
    <property type="component" value="Chromosome"/>
</dbReference>
<dbReference type="PANTHER" id="PTHR11496:SF83">
    <property type="entry name" value="HYDROXYACID-OXOACID TRANSHYDROGENASE, MITOCHONDRIAL"/>
    <property type="match status" value="1"/>
</dbReference>
<gene>
    <name evidence="5" type="ORF">LY16_02960</name>
    <name evidence="4" type="ORF">XDD1_1011</name>
</gene>
<accession>A0A068QPK4</accession>
<dbReference type="KEGG" id="xdo:XDD1_1011"/>
<organism evidence="4 6">
    <name type="scientific">Xenorhabdus doucetiae</name>
    <dbReference type="NCBI Taxonomy" id="351671"/>
    <lineage>
        <taxon>Bacteria</taxon>
        <taxon>Pseudomonadati</taxon>
        <taxon>Pseudomonadota</taxon>
        <taxon>Gammaproteobacteria</taxon>
        <taxon>Enterobacterales</taxon>
        <taxon>Morganellaceae</taxon>
        <taxon>Xenorhabdus</taxon>
    </lineage>
</organism>
<dbReference type="Gene3D" id="1.20.1090.10">
    <property type="entry name" value="Dehydroquinate synthase-like - alpha domain"/>
    <property type="match status" value="1"/>
</dbReference>
<dbReference type="EC" id="1.1.1.1" evidence="4"/>
<protein>
    <submittedName>
        <fullName evidence="5">Alcohol dehydrogenase class IV</fullName>
    </submittedName>
    <submittedName>
        <fullName evidence="4">Putative Alcohol dehydrogenase</fullName>
        <ecNumber evidence="4">1.1.1.1</ecNumber>
    </submittedName>
</protein>
<reference evidence="5 7" key="2">
    <citation type="submission" date="2019-07" db="EMBL/GenBank/DDBJ databases">
        <title>Genomic Encyclopedia of Type Strains, Phase I: the one thousand microbial genomes (KMG-I) project.</title>
        <authorList>
            <person name="Kyrpides N."/>
        </authorList>
    </citation>
    <scope>NUCLEOTIDE SEQUENCE [LARGE SCALE GENOMIC DNA]</scope>
    <source>
        <strain evidence="5 7">DSM 17909</strain>
    </source>
</reference>
<dbReference type="Gene3D" id="3.40.50.1970">
    <property type="match status" value="1"/>
</dbReference>
<sequence>MNTISKNNFGISFSLPTKIILERHSLEKLFLYLKENKLTKTLLIISQGALERSPILMKLFKKINTITEIKIIPYIIKSHTKASTEELLRIKKRLSCENFDSLISVGGGNILDLGKAASICIDESVQFATLVGSTFEHVNKKLFHIAVPTTFGTGSEVTKGAIILDSSNGNKDGIRGTAIFPDIALIDSTLGHTLPDNILCETIFDSFTHAFEAIQAVKQNRFIELLALESLSLVNNVVDKYSKGNIDDQFYDDIAYIALLGGICVCHNSTCLPHRFEQALSPIYKLSHGAGLAAFYPEWIKFLIEHHVEKPLPNDITQGMPLNEYVEKILIKLKLNTLIDTLKTLDITPKNISKRIKGNITNDPLVNKIGNEAINSLAINYLGKR</sequence>
<evidence type="ECO:0000259" key="2">
    <source>
        <dbReference type="Pfam" id="PF00465"/>
    </source>
</evidence>
<evidence type="ECO:0000256" key="1">
    <source>
        <dbReference type="ARBA" id="ARBA00023002"/>
    </source>
</evidence>
<keyword evidence="7" id="KW-1185">Reference proteome</keyword>
<dbReference type="SUPFAM" id="SSF56796">
    <property type="entry name" value="Dehydroquinate synthase-like"/>
    <property type="match status" value="1"/>
</dbReference>
<dbReference type="HOGENOM" id="CLU_007207_0_0_6"/>